<organism evidence="1">
    <name type="scientific">viral metagenome</name>
    <dbReference type="NCBI Taxonomy" id="1070528"/>
    <lineage>
        <taxon>unclassified sequences</taxon>
        <taxon>metagenomes</taxon>
        <taxon>organismal metagenomes</taxon>
    </lineage>
</organism>
<name>A0A6C0AH15_9ZZZZ</name>
<sequence>MSNNRIPGYDYSIDYNKSELLLPLHSIKILNEKVVIKTSSIKNLEKEPQCVSLKCIKINK</sequence>
<accession>A0A6C0AH15</accession>
<dbReference type="EMBL" id="MN740601">
    <property type="protein sequence ID" value="QHS78631.1"/>
    <property type="molecule type" value="Genomic_DNA"/>
</dbReference>
<proteinExistence type="predicted"/>
<dbReference type="AlphaFoldDB" id="A0A6C0AH15"/>
<protein>
    <submittedName>
        <fullName evidence="1">Uncharacterized protein</fullName>
    </submittedName>
</protein>
<reference evidence="1" key="1">
    <citation type="journal article" date="2020" name="Nature">
        <title>Giant virus diversity and host interactions through global metagenomics.</title>
        <authorList>
            <person name="Schulz F."/>
            <person name="Roux S."/>
            <person name="Paez-Espino D."/>
            <person name="Jungbluth S."/>
            <person name="Walsh D.A."/>
            <person name="Denef V.J."/>
            <person name="McMahon K.D."/>
            <person name="Konstantinidis K.T."/>
            <person name="Eloe-Fadrosh E.A."/>
            <person name="Kyrpides N.C."/>
            <person name="Woyke T."/>
        </authorList>
    </citation>
    <scope>NUCLEOTIDE SEQUENCE</scope>
    <source>
        <strain evidence="1">GVMAG-S-1024976-23</strain>
    </source>
</reference>
<evidence type="ECO:0000313" key="1">
    <source>
        <dbReference type="EMBL" id="QHS78631.1"/>
    </source>
</evidence>